<keyword evidence="6" id="KW-1133">Transmembrane helix</keyword>
<comment type="subcellular location">
    <subcellularLocation>
        <location evidence="1">Golgi apparatus membrane</location>
        <topology evidence="1">Single-pass type IV membrane protein</topology>
    </subcellularLocation>
</comment>
<dbReference type="EMBL" id="CAADRP010001746">
    <property type="protein sequence ID" value="VFU51044.1"/>
    <property type="molecule type" value="Genomic_DNA"/>
</dbReference>
<proteinExistence type="inferred from homology"/>
<name>A0A6N2MN41_SALVM</name>
<dbReference type="PANTHER" id="PTHR21094:SF0">
    <property type="entry name" value="GOLGI SNAP RECEPTOR COMPLEX MEMBER 1-1"/>
    <property type="match status" value="1"/>
</dbReference>
<feature type="coiled-coil region" evidence="9">
    <location>
        <begin position="9"/>
        <end position="36"/>
    </location>
</feature>
<dbReference type="GO" id="GO:0015031">
    <property type="term" value="P:protein transport"/>
    <property type="evidence" value="ECO:0007669"/>
    <property type="project" value="UniProtKB-KW"/>
</dbReference>
<evidence type="ECO:0000256" key="1">
    <source>
        <dbReference type="ARBA" id="ARBA00004409"/>
    </source>
</evidence>
<dbReference type="GO" id="GO:0006906">
    <property type="term" value="P:vesicle fusion"/>
    <property type="evidence" value="ECO:0007669"/>
    <property type="project" value="TreeGrafter"/>
</dbReference>
<evidence type="ECO:0000256" key="9">
    <source>
        <dbReference type="SAM" id="Coils"/>
    </source>
</evidence>
<accession>A0A6N2MN41</accession>
<dbReference type="AlphaFoldDB" id="A0A6N2MN41"/>
<dbReference type="GO" id="GO:0048219">
    <property type="term" value="P:inter-Golgi cisterna vesicle-mediated transport"/>
    <property type="evidence" value="ECO:0007669"/>
    <property type="project" value="TreeGrafter"/>
</dbReference>
<dbReference type="Pfam" id="PF12352">
    <property type="entry name" value="V-SNARE_C"/>
    <property type="match status" value="1"/>
</dbReference>
<gene>
    <name evidence="11" type="ORF">SVIM_LOCUS342729</name>
</gene>
<keyword evidence="8" id="KW-0472">Membrane</keyword>
<comment type="similarity">
    <text evidence="2">Belongs to the GOSR1 family.</text>
</comment>
<keyword evidence="3" id="KW-0813">Transport</keyword>
<dbReference type="GO" id="GO:0000139">
    <property type="term" value="C:Golgi membrane"/>
    <property type="evidence" value="ECO:0007669"/>
    <property type="project" value="UniProtKB-SubCell"/>
</dbReference>
<dbReference type="InterPro" id="IPR023601">
    <property type="entry name" value="Golgi_SNAP_su1"/>
</dbReference>
<dbReference type="GO" id="GO:0005797">
    <property type="term" value="C:Golgi medial cisterna"/>
    <property type="evidence" value="ECO:0007669"/>
    <property type="project" value="TreeGrafter"/>
</dbReference>
<organism evidence="11">
    <name type="scientific">Salix viminalis</name>
    <name type="common">Common osier</name>
    <name type="synonym">Basket willow</name>
    <dbReference type="NCBI Taxonomy" id="40686"/>
    <lineage>
        <taxon>Eukaryota</taxon>
        <taxon>Viridiplantae</taxon>
        <taxon>Streptophyta</taxon>
        <taxon>Embryophyta</taxon>
        <taxon>Tracheophyta</taxon>
        <taxon>Spermatophyta</taxon>
        <taxon>Magnoliopsida</taxon>
        <taxon>eudicotyledons</taxon>
        <taxon>Gunneridae</taxon>
        <taxon>Pentapetalae</taxon>
        <taxon>rosids</taxon>
        <taxon>fabids</taxon>
        <taxon>Malpighiales</taxon>
        <taxon>Salicaceae</taxon>
        <taxon>Saliceae</taxon>
        <taxon>Salix</taxon>
    </lineage>
</organism>
<evidence type="ECO:0000313" key="11">
    <source>
        <dbReference type="EMBL" id="VFU51044.1"/>
    </source>
</evidence>
<keyword evidence="4" id="KW-0812">Transmembrane</keyword>
<protein>
    <recommendedName>
        <fullName evidence="12">Golgi SNAP receptor complex member 1</fullName>
    </recommendedName>
</protein>
<evidence type="ECO:0000256" key="8">
    <source>
        <dbReference type="ARBA" id="ARBA00023136"/>
    </source>
</evidence>
<dbReference type="GO" id="GO:0005484">
    <property type="term" value="F:SNAP receptor activity"/>
    <property type="evidence" value="ECO:0007669"/>
    <property type="project" value="TreeGrafter"/>
</dbReference>
<evidence type="ECO:0000256" key="4">
    <source>
        <dbReference type="ARBA" id="ARBA00022692"/>
    </source>
</evidence>
<feature type="region of interest" description="Disordered" evidence="10">
    <location>
        <begin position="351"/>
        <end position="374"/>
    </location>
</feature>
<evidence type="ECO:0000256" key="10">
    <source>
        <dbReference type="SAM" id="MobiDB-lite"/>
    </source>
</evidence>
<dbReference type="GO" id="GO:0005801">
    <property type="term" value="C:cis-Golgi network"/>
    <property type="evidence" value="ECO:0007669"/>
    <property type="project" value="InterPro"/>
</dbReference>
<evidence type="ECO:0000256" key="5">
    <source>
        <dbReference type="ARBA" id="ARBA00022927"/>
    </source>
</evidence>
<sequence length="374" mass="40982">MEVTATSSWDALRKQARKLEAQLDEQMNLYRKLASSKGSTKVDSAENDLESGIDRLLKQLQQVDSQMQAWVLSGGSEMVSHTLTRHQEILQDLTQEFHRLRSGMRAKQEHALLLEDFREFDRTRLDLEDGDGSADQALLREHVSISRNTGQMDNVISQAQATLGSLVLQRSSFGGINSKLSNVSSRLPTVNQILSAIKRRKSMDTIILSLVASRNHHLVSFSYNCAFKIPNEFDDHLLGGGGGEVDEKRFKHITISFLFFQSQPETLQMGDNNEDPWLAPDKLYHPPSPATHFCIYSGRAILSLFAGAAKEAADQIGLFPSAGASSKDAVADIIGVLIAVAALSMFKSKNSNGSDSGSGVHESETAASAVHLNV</sequence>
<evidence type="ECO:0000256" key="3">
    <source>
        <dbReference type="ARBA" id="ARBA00022448"/>
    </source>
</evidence>
<keyword evidence="9" id="KW-0175">Coiled coil</keyword>
<keyword evidence="5" id="KW-0653">Protein transport</keyword>
<evidence type="ECO:0008006" key="12">
    <source>
        <dbReference type="Google" id="ProtNLM"/>
    </source>
</evidence>
<evidence type="ECO:0000256" key="2">
    <source>
        <dbReference type="ARBA" id="ARBA00008473"/>
    </source>
</evidence>
<dbReference type="GO" id="GO:0031201">
    <property type="term" value="C:SNARE complex"/>
    <property type="evidence" value="ECO:0007669"/>
    <property type="project" value="TreeGrafter"/>
</dbReference>
<reference evidence="11" key="1">
    <citation type="submission" date="2019-03" db="EMBL/GenBank/DDBJ databases">
        <authorList>
            <person name="Mank J."/>
            <person name="Almeida P."/>
        </authorList>
    </citation>
    <scope>NUCLEOTIDE SEQUENCE</scope>
    <source>
        <strain evidence="11">78183</strain>
    </source>
</reference>
<dbReference type="PANTHER" id="PTHR21094">
    <property type="entry name" value="GOS-28 SNARE- RELATED"/>
    <property type="match status" value="1"/>
</dbReference>
<dbReference type="GO" id="GO:0006888">
    <property type="term" value="P:endoplasmic reticulum to Golgi vesicle-mediated transport"/>
    <property type="evidence" value="ECO:0007669"/>
    <property type="project" value="InterPro"/>
</dbReference>
<evidence type="ECO:0000256" key="6">
    <source>
        <dbReference type="ARBA" id="ARBA00022989"/>
    </source>
</evidence>
<evidence type="ECO:0000256" key="7">
    <source>
        <dbReference type="ARBA" id="ARBA00023034"/>
    </source>
</evidence>
<keyword evidence="7" id="KW-0333">Golgi apparatus</keyword>